<protein>
    <submittedName>
        <fullName evidence="2">Uncharacterized protein</fullName>
    </submittedName>
</protein>
<gene>
    <name evidence="2" type="ORF">L917_06590</name>
</gene>
<evidence type="ECO:0000256" key="1">
    <source>
        <dbReference type="SAM" id="MobiDB-lite"/>
    </source>
</evidence>
<dbReference type="AlphaFoldDB" id="W2LE34"/>
<evidence type="ECO:0000313" key="2">
    <source>
        <dbReference type="EMBL" id="ETL95647.1"/>
    </source>
</evidence>
<feature type="compositionally biased region" description="Acidic residues" evidence="1">
    <location>
        <begin position="127"/>
        <end position="149"/>
    </location>
</feature>
<dbReference type="VEuPathDB" id="FungiDB:PPTG_22614"/>
<name>W2LE34_PHYNI</name>
<accession>W2LE34</accession>
<sequence>MNGEDAGDMVDEYQQNYMTKEGAGLKNAAAVMLTALEDVLKYPSVALNSGTPIRQAQYLATRTVNAFGGAHEWPLSLMVYALLGHKSYISSEAFWYIFPHGFMDELRKMEMNEVNDDHDTSDSESGSLEDDEGPIGDDFDVDSGSDSADEGGLYSNDAGH</sequence>
<dbReference type="OrthoDB" id="129146at2759"/>
<reference evidence="2" key="1">
    <citation type="submission" date="2013-11" db="EMBL/GenBank/DDBJ databases">
        <title>The Genome Sequence of Phytophthora parasitica CHvinca01.</title>
        <authorList>
            <consortium name="The Broad Institute Genomics Platform"/>
            <person name="Russ C."/>
            <person name="Tyler B."/>
            <person name="Panabieres F."/>
            <person name="Shan W."/>
            <person name="Tripathy S."/>
            <person name="Grunwald N."/>
            <person name="Machado M."/>
            <person name="Johnson C.S."/>
            <person name="Arredondo F."/>
            <person name="Hong C."/>
            <person name="Coffey M."/>
            <person name="Young S.K."/>
            <person name="Zeng Q."/>
            <person name="Gargeya S."/>
            <person name="Fitzgerald M."/>
            <person name="Abouelleil A."/>
            <person name="Alvarado L."/>
            <person name="Chapman S.B."/>
            <person name="Gainer-Dewar J."/>
            <person name="Goldberg J."/>
            <person name="Griggs A."/>
            <person name="Gujja S."/>
            <person name="Hansen M."/>
            <person name="Howarth C."/>
            <person name="Imamovic A."/>
            <person name="Ireland A."/>
            <person name="Larimer J."/>
            <person name="McCowan C."/>
            <person name="Murphy C."/>
            <person name="Pearson M."/>
            <person name="Poon T.W."/>
            <person name="Priest M."/>
            <person name="Roberts A."/>
            <person name="Saif S."/>
            <person name="Shea T."/>
            <person name="Sykes S."/>
            <person name="Wortman J."/>
            <person name="Nusbaum C."/>
            <person name="Birren B."/>
        </authorList>
    </citation>
    <scope>NUCLEOTIDE SEQUENCE [LARGE SCALE GENOMIC DNA]</scope>
    <source>
        <strain evidence="2">CHvinca01</strain>
    </source>
</reference>
<feature type="region of interest" description="Disordered" evidence="1">
    <location>
        <begin position="115"/>
        <end position="160"/>
    </location>
</feature>
<dbReference type="Proteomes" id="UP000054423">
    <property type="component" value="Unassembled WGS sequence"/>
</dbReference>
<dbReference type="EMBL" id="KI679005">
    <property type="protein sequence ID" value="ETL95647.1"/>
    <property type="molecule type" value="Genomic_DNA"/>
</dbReference>
<proteinExistence type="predicted"/>
<organism evidence="2">
    <name type="scientific">Phytophthora nicotianae</name>
    <name type="common">Potato buckeye rot agent</name>
    <name type="synonym">Phytophthora parasitica</name>
    <dbReference type="NCBI Taxonomy" id="4792"/>
    <lineage>
        <taxon>Eukaryota</taxon>
        <taxon>Sar</taxon>
        <taxon>Stramenopiles</taxon>
        <taxon>Oomycota</taxon>
        <taxon>Peronosporomycetes</taxon>
        <taxon>Peronosporales</taxon>
        <taxon>Peronosporaceae</taxon>
        <taxon>Phytophthora</taxon>
    </lineage>
</organism>